<organism evidence="1 2">
    <name type="scientific">Paenibacillus mendelii</name>
    <dbReference type="NCBI Taxonomy" id="206163"/>
    <lineage>
        <taxon>Bacteria</taxon>
        <taxon>Bacillati</taxon>
        <taxon>Bacillota</taxon>
        <taxon>Bacilli</taxon>
        <taxon>Bacillales</taxon>
        <taxon>Paenibacillaceae</taxon>
        <taxon>Paenibacillus</taxon>
    </lineage>
</organism>
<name>A0ABV6JG57_9BACL</name>
<comment type="caution">
    <text evidence="1">The sequence shown here is derived from an EMBL/GenBank/DDBJ whole genome shotgun (WGS) entry which is preliminary data.</text>
</comment>
<keyword evidence="2" id="KW-1185">Reference proteome</keyword>
<sequence>MLSYVKRLLTNTCPCCNDPLAHEHHPLGYVKSCARGHYKEETFSYLGVRIVYKDLE</sequence>
<evidence type="ECO:0000313" key="2">
    <source>
        <dbReference type="Proteomes" id="UP001589818"/>
    </source>
</evidence>
<dbReference type="RefSeq" id="WP_204816052.1">
    <property type="nucleotide sequence ID" value="NZ_JANHOF010000001.1"/>
</dbReference>
<accession>A0ABV6JG57</accession>
<dbReference type="Proteomes" id="UP001589818">
    <property type="component" value="Unassembled WGS sequence"/>
</dbReference>
<proteinExistence type="predicted"/>
<protein>
    <submittedName>
        <fullName evidence="1">Uncharacterized protein</fullName>
    </submittedName>
</protein>
<dbReference type="EMBL" id="JBHLVF010000041">
    <property type="protein sequence ID" value="MFC0394891.1"/>
    <property type="molecule type" value="Genomic_DNA"/>
</dbReference>
<evidence type="ECO:0000313" key="1">
    <source>
        <dbReference type="EMBL" id="MFC0394891.1"/>
    </source>
</evidence>
<gene>
    <name evidence="1" type="ORF">ACFFJ8_26450</name>
</gene>
<reference evidence="1 2" key="1">
    <citation type="submission" date="2024-09" db="EMBL/GenBank/DDBJ databases">
        <authorList>
            <person name="Sun Q."/>
            <person name="Mori K."/>
        </authorList>
    </citation>
    <scope>NUCLEOTIDE SEQUENCE [LARGE SCALE GENOMIC DNA]</scope>
    <source>
        <strain evidence="1 2">CCM 4839</strain>
    </source>
</reference>